<proteinExistence type="predicted"/>
<accession>A0AAJ1AG81</accession>
<keyword evidence="2" id="KW-0328">Glycosyltransferase</keyword>
<organism evidence="2 3">
    <name type="scientific">Candidatus Methylomirabilis tolerans</name>
    <dbReference type="NCBI Taxonomy" id="3123416"/>
    <lineage>
        <taxon>Bacteria</taxon>
        <taxon>Candidatus Methylomirabilota</taxon>
        <taxon>Candidatus Methylomirabilia</taxon>
        <taxon>Candidatus Methylomirabilales</taxon>
        <taxon>Candidatus Methylomirabilaceae</taxon>
        <taxon>Candidatus Methylomirabilis</taxon>
    </lineage>
</organism>
<dbReference type="GO" id="GO:0016757">
    <property type="term" value="F:glycosyltransferase activity"/>
    <property type="evidence" value="ECO:0007669"/>
    <property type="project" value="UniProtKB-KW"/>
</dbReference>
<evidence type="ECO:0000313" key="3">
    <source>
        <dbReference type="Proteomes" id="UP001197609"/>
    </source>
</evidence>
<dbReference type="Gene3D" id="3.40.50.2000">
    <property type="entry name" value="Glycogen Phosphorylase B"/>
    <property type="match status" value="2"/>
</dbReference>
<dbReference type="SUPFAM" id="SSF53756">
    <property type="entry name" value="UDP-Glycosyltransferase/glycogen phosphorylase"/>
    <property type="match status" value="1"/>
</dbReference>
<sequence length="361" mass="40203">MQSIEEDKAPNKITVLQLISGLGVGGAERVVMELAGRLTHHSCNSFVVALNNDCRLMKQYSNVDFQVISIGMRKNPWAFIKVAAALITIVRREKVSLIHAHMFHALCLASICKITLPRLKLVFTSHNTKGFSWLRRMLIGMTKALRDVDVLFMAGQHCEMNASRTIIIPNGVQVRLAKAANMSGINTRRVLLFVGRLEPLKDPIALIRAFAAMRQKNCELWMAGDGFLRPEVEREVETLGINDRVRLLGIRHDVPQLLERVDCFVMSSRWEGLPMAILEAGAAALPVVAPPVGAIPMLLDDNCGYLVDVPELQSALDAVMDDYADATRRGKRLRNKILNKFSLDQICRAHADLYRSLVSNG</sequence>
<dbReference type="EC" id="2.4.-.-" evidence="2"/>
<dbReference type="Pfam" id="PF13439">
    <property type="entry name" value="Glyco_transf_4"/>
    <property type="match status" value="1"/>
</dbReference>
<dbReference type="AlphaFoldDB" id="A0AAJ1AG81"/>
<dbReference type="PANTHER" id="PTHR12526">
    <property type="entry name" value="GLYCOSYLTRANSFERASE"/>
    <property type="match status" value="1"/>
</dbReference>
<dbReference type="Proteomes" id="UP001197609">
    <property type="component" value="Unassembled WGS sequence"/>
</dbReference>
<comment type="caution">
    <text evidence="2">The sequence shown here is derived from an EMBL/GenBank/DDBJ whole genome shotgun (WGS) entry which is preliminary data.</text>
</comment>
<dbReference type="EMBL" id="JAIOIU010000033">
    <property type="protein sequence ID" value="MBZ0159114.1"/>
    <property type="molecule type" value="Genomic_DNA"/>
</dbReference>
<reference evidence="2 3" key="1">
    <citation type="journal article" date="2021" name="bioRxiv">
        <title>Unraveling nitrogen, sulfur and carbon metabolic pathways and microbial community transcriptional responses to substrate deprivation and toxicity stresses in a bioreactor mimicking anoxic brackish coastal sediment conditions.</title>
        <authorList>
            <person name="Martins P.D."/>
            <person name="Echeveste M.J."/>
            <person name="Arshad A."/>
            <person name="Kurth J."/>
            <person name="Ouboter H."/>
            <person name="Jetten M.S.M."/>
            <person name="Welte C.U."/>
        </authorList>
    </citation>
    <scope>NUCLEOTIDE SEQUENCE [LARGE SCALE GENOMIC DNA]</scope>
    <source>
        <strain evidence="2">MAG_38</strain>
    </source>
</reference>
<evidence type="ECO:0000259" key="1">
    <source>
        <dbReference type="Pfam" id="PF13439"/>
    </source>
</evidence>
<keyword evidence="2" id="KW-0808">Transferase</keyword>
<evidence type="ECO:0000313" key="2">
    <source>
        <dbReference type="EMBL" id="MBZ0159114.1"/>
    </source>
</evidence>
<dbReference type="PANTHER" id="PTHR12526:SF630">
    <property type="entry name" value="GLYCOSYLTRANSFERASE"/>
    <property type="match status" value="1"/>
</dbReference>
<dbReference type="Pfam" id="PF13692">
    <property type="entry name" value="Glyco_trans_1_4"/>
    <property type="match status" value="1"/>
</dbReference>
<name>A0AAJ1AG81_9BACT</name>
<feature type="domain" description="Glycosyltransferase subfamily 4-like N-terminal" evidence="1">
    <location>
        <begin position="24"/>
        <end position="172"/>
    </location>
</feature>
<gene>
    <name evidence="2" type="ORF">K8G79_03055</name>
</gene>
<dbReference type="InterPro" id="IPR028098">
    <property type="entry name" value="Glyco_trans_4-like_N"/>
</dbReference>
<protein>
    <submittedName>
        <fullName evidence="2">Glycosyltransferase</fullName>
        <ecNumber evidence="2">2.4.-.-</ecNumber>
    </submittedName>
</protein>